<protein>
    <submittedName>
        <fullName evidence="1">Uncharacterized protein</fullName>
    </submittedName>
</protein>
<proteinExistence type="predicted"/>
<sequence length="109" mass="12587">MRKRLRLNHTETSLLSWTVLTCHRNKSKTGTHGNGSPRPPIPRKAHLMKIVRQESKCLEVDKVLQPRKDWLSHEKGFSYIYVPISLCFGTFLRKSLVKKGPKCLLYTVA</sequence>
<accession>A0A974CVM2</accession>
<gene>
    <name evidence="1" type="ORF">XELAEV_18027571mg</name>
</gene>
<dbReference type="Proteomes" id="UP000694892">
    <property type="component" value="Chromosome 5L"/>
</dbReference>
<evidence type="ECO:0000313" key="1">
    <source>
        <dbReference type="EMBL" id="OCT80759.1"/>
    </source>
</evidence>
<dbReference type="AlphaFoldDB" id="A0A974CVM2"/>
<name>A0A974CVM2_XENLA</name>
<dbReference type="EMBL" id="CM004474">
    <property type="protein sequence ID" value="OCT80759.1"/>
    <property type="molecule type" value="Genomic_DNA"/>
</dbReference>
<reference evidence="2" key="1">
    <citation type="journal article" date="2016" name="Nature">
        <title>Genome evolution in the allotetraploid frog Xenopus laevis.</title>
        <authorList>
            <person name="Session A.M."/>
            <person name="Uno Y."/>
            <person name="Kwon T."/>
            <person name="Chapman J.A."/>
            <person name="Toyoda A."/>
            <person name="Takahashi S."/>
            <person name="Fukui A."/>
            <person name="Hikosaka A."/>
            <person name="Suzuki A."/>
            <person name="Kondo M."/>
            <person name="van Heeringen S.J."/>
            <person name="Quigley I."/>
            <person name="Heinz S."/>
            <person name="Ogino H."/>
            <person name="Ochi H."/>
            <person name="Hellsten U."/>
            <person name="Lyons J.B."/>
            <person name="Simakov O."/>
            <person name="Putnam N."/>
            <person name="Stites J."/>
            <person name="Kuroki Y."/>
            <person name="Tanaka T."/>
            <person name="Michiue T."/>
            <person name="Watanabe M."/>
            <person name="Bogdanovic O."/>
            <person name="Lister R."/>
            <person name="Georgiou G."/>
            <person name="Paranjpe S.S."/>
            <person name="van Kruijsbergen I."/>
            <person name="Shu S."/>
            <person name="Carlson J."/>
            <person name="Kinoshita T."/>
            <person name="Ohta Y."/>
            <person name="Mawaribuchi S."/>
            <person name="Jenkins J."/>
            <person name="Grimwood J."/>
            <person name="Schmutz J."/>
            <person name="Mitros T."/>
            <person name="Mozaffari S.V."/>
            <person name="Suzuki Y."/>
            <person name="Haramoto Y."/>
            <person name="Yamamoto T.S."/>
            <person name="Takagi C."/>
            <person name="Heald R."/>
            <person name="Miller K."/>
            <person name="Haudenschild C."/>
            <person name="Kitzman J."/>
            <person name="Nakayama T."/>
            <person name="Izutsu Y."/>
            <person name="Robert J."/>
            <person name="Fortriede J."/>
            <person name="Burns K."/>
            <person name="Lotay V."/>
            <person name="Karimi K."/>
            <person name="Yasuoka Y."/>
            <person name="Dichmann D.S."/>
            <person name="Flajnik M.F."/>
            <person name="Houston D.W."/>
            <person name="Shendure J."/>
            <person name="DuPasquier L."/>
            <person name="Vize P.D."/>
            <person name="Zorn A.M."/>
            <person name="Ito M."/>
            <person name="Marcotte E.M."/>
            <person name="Wallingford J.B."/>
            <person name="Ito Y."/>
            <person name="Asashima M."/>
            <person name="Ueno N."/>
            <person name="Matsuda Y."/>
            <person name="Veenstra G.J."/>
            <person name="Fujiyama A."/>
            <person name="Harland R.M."/>
            <person name="Taira M."/>
            <person name="Rokhsar D.S."/>
        </authorList>
    </citation>
    <scope>NUCLEOTIDE SEQUENCE [LARGE SCALE GENOMIC DNA]</scope>
    <source>
        <strain evidence="2">J</strain>
    </source>
</reference>
<evidence type="ECO:0000313" key="2">
    <source>
        <dbReference type="Proteomes" id="UP000694892"/>
    </source>
</evidence>
<organism evidence="1 2">
    <name type="scientific">Xenopus laevis</name>
    <name type="common">African clawed frog</name>
    <dbReference type="NCBI Taxonomy" id="8355"/>
    <lineage>
        <taxon>Eukaryota</taxon>
        <taxon>Metazoa</taxon>
        <taxon>Chordata</taxon>
        <taxon>Craniata</taxon>
        <taxon>Vertebrata</taxon>
        <taxon>Euteleostomi</taxon>
        <taxon>Amphibia</taxon>
        <taxon>Batrachia</taxon>
        <taxon>Anura</taxon>
        <taxon>Pipoidea</taxon>
        <taxon>Pipidae</taxon>
        <taxon>Xenopodinae</taxon>
        <taxon>Xenopus</taxon>
        <taxon>Xenopus</taxon>
    </lineage>
</organism>